<evidence type="ECO:0000256" key="3">
    <source>
        <dbReference type="ARBA" id="ARBA00012687"/>
    </source>
</evidence>
<evidence type="ECO:0000256" key="9">
    <source>
        <dbReference type="ARBA" id="ARBA00023098"/>
    </source>
</evidence>
<dbReference type="PANTHER" id="PTHR30372:SF4">
    <property type="entry name" value="LIPID-A-DISACCHARIDE SYNTHASE, MITOCHONDRIAL-RELATED"/>
    <property type="match status" value="1"/>
</dbReference>
<evidence type="ECO:0000256" key="6">
    <source>
        <dbReference type="ARBA" id="ARBA00022556"/>
    </source>
</evidence>
<evidence type="ECO:0000313" key="12">
    <source>
        <dbReference type="EMBL" id="NBG95663.1"/>
    </source>
</evidence>
<proteinExistence type="inferred from homology"/>
<dbReference type="RefSeq" id="WP_160587575.1">
    <property type="nucleotide sequence ID" value="NZ_BMHN01000001.1"/>
</dbReference>
<evidence type="ECO:0000256" key="5">
    <source>
        <dbReference type="ARBA" id="ARBA00022516"/>
    </source>
</evidence>
<keyword evidence="6 11" id="KW-0441">Lipid A biosynthesis</keyword>
<evidence type="ECO:0000256" key="7">
    <source>
        <dbReference type="ARBA" id="ARBA00022676"/>
    </source>
</evidence>
<comment type="pathway">
    <text evidence="11">Bacterial outer membrane biogenesis; LPS lipid A biosynthesis.</text>
</comment>
<dbReference type="OrthoDB" id="9801642at2"/>
<sequence>MSDVTPGVAASPSPSLPQRAGTPLRVMLIAGEPSGDILGAELMASLRTASPLPIEFIGVGGDRMTAEGLNSIVAMSEIAVMGLREVVPRIPLIYRRIRQTARYARDMNPDVVVIIDSPDFTHSVAKRIARQAPHIPIINYVSPQVWAWRQGRAAKMATYLTHVLALLPFEPAFYAEKSTLACTFVGHPVLERVQLGGGDQFRARHNIAADTPVLALLPGSRPNEVKNLIGIFLDTARRLRRDLPDLVVVLPTVPNVAALVREKLAGETLPLILVEDQAEKFAAFDAANAALAASGTVSLELGLARVPTVIGYRIERLAAFIIRRLAKVNSIVLANLVLGRNVIPEYLQEDCEPETLARALLPLMTDTPERDEMLTALGEMRMRLGDDGGLRPAERAAEVVLSIGLPEKERRAAHLPA</sequence>
<dbReference type="NCBIfam" id="TIGR00215">
    <property type="entry name" value="lpxB"/>
    <property type="match status" value="1"/>
</dbReference>
<dbReference type="GO" id="GO:0008915">
    <property type="term" value="F:lipid-A-disaccharide synthase activity"/>
    <property type="evidence" value="ECO:0007669"/>
    <property type="project" value="UniProtKB-UniRule"/>
</dbReference>
<comment type="function">
    <text evidence="1 11">Condensation of UDP-2,3-diacylglucosamine and 2,3-diacylglucosamine-1-phosphate to form lipid A disaccharide, a precursor of lipid A, a phosphorylated glycolipid that anchors the lipopolysaccharide to the outer membrane of the cell.</text>
</comment>
<evidence type="ECO:0000256" key="4">
    <source>
        <dbReference type="ARBA" id="ARBA00020902"/>
    </source>
</evidence>
<dbReference type="UniPathway" id="UPA00973"/>
<comment type="caution">
    <text evidence="12">The sequence shown here is derived from an EMBL/GenBank/DDBJ whole genome shotgun (WGS) entry which is preliminary data.</text>
</comment>
<keyword evidence="7 11" id="KW-0328">Glycosyltransferase</keyword>
<gene>
    <name evidence="11 12" type="primary">lpxB</name>
    <name evidence="12" type="ORF">GTQ45_07950</name>
</gene>
<keyword evidence="13" id="KW-1185">Reference proteome</keyword>
<organism evidence="12 13">
    <name type="scientific">Pyruvatibacter mobilis</name>
    <dbReference type="NCBI Taxonomy" id="1712261"/>
    <lineage>
        <taxon>Bacteria</taxon>
        <taxon>Pseudomonadati</taxon>
        <taxon>Pseudomonadota</taxon>
        <taxon>Alphaproteobacteria</taxon>
        <taxon>Hyphomicrobiales</taxon>
        <taxon>Parvibaculaceae</taxon>
        <taxon>Pyruvatibacter</taxon>
    </lineage>
</organism>
<dbReference type="InterPro" id="IPR003835">
    <property type="entry name" value="Glyco_trans_19"/>
</dbReference>
<comment type="catalytic activity">
    <reaction evidence="10 11">
        <text>a lipid X + a UDP-2-N,3-O-bis[(3R)-3-hydroxyacyl]-alpha-D-glucosamine = a lipid A disaccharide + UDP + H(+)</text>
        <dbReference type="Rhea" id="RHEA:67828"/>
        <dbReference type="ChEBI" id="CHEBI:15378"/>
        <dbReference type="ChEBI" id="CHEBI:58223"/>
        <dbReference type="ChEBI" id="CHEBI:137748"/>
        <dbReference type="ChEBI" id="CHEBI:176338"/>
        <dbReference type="ChEBI" id="CHEBI:176343"/>
        <dbReference type="EC" id="2.4.1.182"/>
    </reaction>
</comment>
<evidence type="ECO:0000313" key="13">
    <source>
        <dbReference type="Proteomes" id="UP000470384"/>
    </source>
</evidence>
<evidence type="ECO:0000256" key="8">
    <source>
        <dbReference type="ARBA" id="ARBA00022679"/>
    </source>
</evidence>
<accession>A0A845QAP8</accession>
<dbReference type="EC" id="2.4.1.182" evidence="3 11"/>
<evidence type="ECO:0000256" key="1">
    <source>
        <dbReference type="ARBA" id="ARBA00002056"/>
    </source>
</evidence>
<keyword evidence="5 11" id="KW-0444">Lipid biosynthesis</keyword>
<evidence type="ECO:0000256" key="2">
    <source>
        <dbReference type="ARBA" id="ARBA00007868"/>
    </source>
</evidence>
<dbReference type="EMBL" id="WXYQ01000005">
    <property type="protein sequence ID" value="NBG95663.1"/>
    <property type="molecule type" value="Genomic_DNA"/>
</dbReference>
<dbReference type="Proteomes" id="UP000470384">
    <property type="component" value="Unassembled WGS sequence"/>
</dbReference>
<evidence type="ECO:0000256" key="10">
    <source>
        <dbReference type="ARBA" id="ARBA00048975"/>
    </source>
</evidence>
<dbReference type="GO" id="GO:0005543">
    <property type="term" value="F:phospholipid binding"/>
    <property type="evidence" value="ECO:0007669"/>
    <property type="project" value="TreeGrafter"/>
</dbReference>
<dbReference type="AlphaFoldDB" id="A0A845QAP8"/>
<keyword evidence="9 11" id="KW-0443">Lipid metabolism</keyword>
<dbReference type="GO" id="GO:0009245">
    <property type="term" value="P:lipid A biosynthetic process"/>
    <property type="evidence" value="ECO:0007669"/>
    <property type="project" value="UniProtKB-UniRule"/>
</dbReference>
<dbReference type="GO" id="GO:0016020">
    <property type="term" value="C:membrane"/>
    <property type="evidence" value="ECO:0007669"/>
    <property type="project" value="GOC"/>
</dbReference>
<reference evidence="12 13" key="1">
    <citation type="journal article" date="2016" name="Int. J. Syst. Evol. Microbiol.">
        <title>Pyruvatibacter mobilis gen. nov., sp. nov., a marine bacterium from the culture broth of Picochlorum sp. 122.</title>
        <authorList>
            <person name="Wang G."/>
            <person name="Tang M."/>
            <person name="Wu H."/>
            <person name="Dai S."/>
            <person name="Li T."/>
            <person name="Chen C."/>
            <person name="He H."/>
            <person name="Fan J."/>
            <person name="Xiang W."/>
            <person name="Li X."/>
        </authorList>
    </citation>
    <scope>NUCLEOTIDE SEQUENCE [LARGE SCALE GENOMIC DNA]</scope>
    <source>
        <strain evidence="12 13">GYP-11</strain>
    </source>
</reference>
<evidence type="ECO:0000256" key="11">
    <source>
        <dbReference type="HAMAP-Rule" id="MF_00392"/>
    </source>
</evidence>
<dbReference type="GeneID" id="300654869"/>
<comment type="similarity">
    <text evidence="2 11">Belongs to the LpxB family.</text>
</comment>
<dbReference type="PANTHER" id="PTHR30372">
    <property type="entry name" value="LIPID-A-DISACCHARIDE SYNTHASE"/>
    <property type="match status" value="1"/>
</dbReference>
<dbReference type="HAMAP" id="MF_00392">
    <property type="entry name" value="LpxB"/>
    <property type="match status" value="1"/>
</dbReference>
<dbReference type="SUPFAM" id="SSF53756">
    <property type="entry name" value="UDP-Glycosyltransferase/glycogen phosphorylase"/>
    <property type="match status" value="1"/>
</dbReference>
<protein>
    <recommendedName>
        <fullName evidence="4 11">Lipid-A-disaccharide synthase</fullName>
        <ecNumber evidence="3 11">2.4.1.182</ecNumber>
    </recommendedName>
</protein>
<name>A0A845QAP8_9HYPH</name>
<dbReference type="Pfam" id="PF02684">
    <property type="entry name" value="LpxB"/>
    <property type="match status" value="1"/>
</dbReference>
<keyword evidence="8 11" id="KW-0808">Transferase</keyword>